<dbReference type="Proteomes" id="UP001146351">
    <property type="component" value="Unassembled WGS sequence"/>
</dbReference>
<dbReference type="OrthoDB" id="3026777at2759"/>
<accession>A0A9W9IPZ2</accession>
<protein>
    <recommendedName>
        <fullName evidence="5">Pentatricopeptide repeat protein</fullName>
    </recommendedName>
</protein>
<name>A0A9W9IPZ2_9EURO</name>
<comment type="caution">
    <text evidence="3">The sequence shown here is derived from an EMBL/GenBank/DDBJ whole genome shotgun (WGS) entry which is preliminary data.</text>
</comment>
<feature type="region of interest" description="Disordered" evidence="2">
    <location>
        <begin position="139"/>
        <end position="171"/>
    </location>
</feature>
<keyword evidence="4" id="KW-1185">Reference proteome</keyword>
<feature type="compositionally biased region" description="Basic and acidic residues" evidence="2">
    <location>
        <begin position="152"/>
        <end position="171"/>
    </location>
</feature>
<evidence type="ECO:0000313" key="3">
    <source>
        <dbReference type="EMBL" id="KAJ5182585.1"/>
    </source>
</evidence>
<evidence type="ECO:0008006" key="5">
    <source>
        <dbReference type="Google" id="ProtNLM"/>
    </source>
</evidence>
<dbReference type="EMBL" id="JAPQKO010000001">
    <property type="protein sequence ID" value="KAJ5182585.1"/>
    <property type="molecule type" value="Genomic_DNA"/>
</dbReference>
<proteinExistence type="predicted"/>
<dbReference type="Gene3D" id="1.25.40.10">
    <property type="entry name" value="Tetratricopeptide repeat domain"/>
    <property type="match status" value="1"/>
</dbReference>
<dbReference type="InterPro" id="IPR011990">
    <property type="entry name" value="TPR-like_helical_dom_sf"/>
</dbReference>
<dbReference type="AlphaFoldDB" id="A0A9W9IPZ2"/>
<keyword evidence="1" id="KW-0677">Repeat</keyword>
<gene>
    <name evidence="3" type="ORF">N7492_000201</name>
</gene>
<feature type="region of interest" description="Disordered" evidence="2">
    <location>
        <begin position="95"/>
        <end position="127"/>
    </location>
</feature>
<sequence>MFAKATQSPAVPSHNALRVLRQLAFAGSTGLGLCTVAALTYDVHRRVHIAEQIIENKRTIRTSAPNYDATSSAKRLAVMMEAAEAGEFMGLESLKHKLSPRGTREPESATKEASPDTKAPPPPEMTREFRSTYFSNPNDEFEYVQGVPGRDVPGRRRESPADGRHELGRAKEPTNVEDLRDQVMDLIQQDREVQATTLFLQNFHPEEGESIPQEMEMSARALFVANCKRGNVFVARALFKRLEIVLLDRDIWAMMMLYLAKKGHVESVGYLYDKYQTRLKVPAYLLEVTLRCLLESRRLNSAKALFYGRLADDQGGGLCGAFLDGLWRKTRRRDLVTAEFRKILSRLVTMGRQPTEKIFNPVVKAYIESGHFEDAKALVLDMPRKYQIQPGCRTLGLIAYSKALLCDWDDVMVTLREMHSLGHTQEKTNFAHVFDRVFLEYYPTHSGPQIYQFLVRCIEEFDLVPDRVLHRHMIEALLERGDAESLHHIARIGEERKWESGLDEKQVMQILQARQVSMQGTPVGMWRMLQAAKEQYGRAASTNRLMGAGSDSFKVGNEDREVLQPIFRPAEEIFEKVTQDFVAKPSLNFYVPLDKRMEQRIHAGHFRDALNSFRRADATGFLFHPEHLKLAVIATILEHGVAGLGDARKIIHSHAPYANQTSEEYRHRFPRFTPIFFQQILQIGGKGRLFDVPMYKLALFEFYRVCADTPNLTVKNHALAAISQRLITTGSAPGAIKLLTAFYLSRWRQSHGFDQVLLKLFLRAYAITGKAKGVWWCMMTVLSRPEPVHREFVAEAELLMPALEKQFSSPDLKGEPSANIKILRRIVWALWKKYYGDAPFANARFCPERKKARRAKVITRTKRNQAALPDMSIESMISSFDEEMELDFLVGRRKFDESAILKWWDEKSAPFQTRVHPEYVEYPAPPGFYQEGEWDED</sequence>
<reference evidence="3" key="1">
    <citation type="submission" date="2022-11" db="EMBL/GenBank/DDBJ databases">
        <authorList>
            <person name="Petersen C."/>
        </authorList>
    </citation>
    <scope>NUCLEOTIDE SEQUENCE</scope>
    <source>
        <strain evidence="3">IBT 21917</strain>
    </source>
</reference>
<organism evidence="3 4">
    <name type="scientific">Penicillium capsulatum</name>
    <dbReference type="NCBI Taxonomy" id="69766"/>
    <lineage>
        <taxon>Eukaryota</taxon>
        <taxon>Fungi</taxon>
        <taxon>Dikarya</taxon>
        <taxon>Ascomycota</taxon>
        <taxon>Pezizomycotina</taxon>
        <taxon>Eurotiomycetes</taxon>
        <taxon>Eurotiomycetidae</taxon>
        <taxon>Eurotiales</taxon>
        <taxon>Aspergillaceae</taxon>
        <taxon>Penicillium</taxon>
    </lineage>
</organism>
<evidence type="ECO:0000256" key="2">
    <source>
        <dbReference type="SAM" id="MobiDB-lite"/>
    </source>
</evidence>
<dbReference type="PANTHER" id="PTHR47932">
    <property type="entry name" value="ATPASE EXPRESSION PROTEIN 3"/>
    <property type="match status" value="1"/>
</dbReference>
<reference evidence="3" key="2">
    <citation type="journal article" date="2023" name="IMA Fungus">
        <title>Comparative genomic study of the Penicillium genus elucidates a diverse pangenome and 15 lateral gene transfer events.</title>
        <authorList>
            <person name="Petersen C."/>
            <person name="Sorensen T."/>
            <person name="Nielsen M.R."/>
            <person name="Sondergaard T.E."/>
            <person name="Sorensen J.L."/>
            <person name="Fitzpatrick D.A."/>
            <person name="Frisvad J.C."/>
            <person name="Nielsen K.L."/>
        </authorList>
    </citation>
    <scope>NUCLEOTIDE SEQUENCE</scope>
    <source>
        <strain evidence="3">IBT 21917</strain>
    </source>
</reference>
<feature type="compositionally biased region" description="Basic and acidic residues" evidence="2">
    <location>
        <begin position="102"/>
        <end position="115"/>
    </location>
</feature>
<evidence type="ECO:0000256" key="1">
    <source>
        <dbReference type="ARBA" id="ARBA00022737"/>
    </source>
</evidence>
<dbReference type="PANTHER" id="PTHR47932:SF44">
    <property type="entry name" value="MIOREX COMPLEX COMPONENT 1"/>
    <property type="match status" value="1"/>
</dbReference>
<evidence type="ECO:0000313" key="4">
    <source>
        <dbReference type="Proteomes" id="UP001146351"/>
    </source>
</evidence>